<dbReference type="Proteomes" id="UP000279384">
    <property type="component" value="Unassembled WGS sequence"/>
</dbReference>
<keyword evidence="3" id="KW-0472">Membrane</keyword>
<feature type="transmembrane region" description="Helical" evidence="3">
    <location>
        <begin position="16"/>
        <end position="36"/>
    </location>
</feature>
<dbReference type="GO" id="GO:0016020">
    <property type="term" value="C:membrane"/>
    <property type="evidence" value="ECO:0007669"/>
    <property type="project" value="InterPro"/>
</dbReference>
<feature type="transmembrane region" description="Helical" evidence="3">
    <location>
        <begin position="42"/>
        <end position="60"/>
    </location>
</feature>
<dbReference type="Gene3D" id="1.10.287.950">
    <property type="entry name" value="Methyl-accepting chemotaxis protein"/>
    <property type="match status" value="1"/>
</dbReference>
<name>A0A495AX33_VOGIN</name>
<reference evidence="5 6" key="1">
    <citation type="submission" date="2018-10" db="EMBL/GenBank/DDBJ databases">
        <title>Genomic Encyclopedia of Type Strains, Phase IV (KMG-IV): sequencing the most valuable type-strain genomes for metagenomic binning, comparative biology and taxonomic classification.</title>
        <authorList>
            <person name="Goeker M."/>
        </authorList>
    </citation>
    <scope>NUCLEOTIDE SEQUENCE [LARGE SCALE GENOMIC DNA]</scope>
    <source>
        <strain evidence="5 6">DSM 3303</strain>
    </source>
</reference>
<feature type="domain" description="Methyl-accepting transducer" evidence="4">
    <location>
        <begin position="184"/>
        <end position="389"/>
    </location>
</feature>
<evidence type="ECO:0000259" key="4">
    <source>
        <dbReference type="PROSITE" id="PS50111"/>
    </source>
</evidence>
<accession>A0A495AX33</accession>
<keyword evidence="3" id="KW-1133">Transmembrane helix</keyword>
<evidence type="ECO:0000313" key="5">
    <source>
        <dbReference type="EMBL" id="RKQ53286.1"/>
    </source>
</evidence>
<sequence length="480" mass="51448">MKQRRKWPPLLRTQMGYWLLASNLLTLAYVAGSFFLDDTLRLALGALLVVGGSALALYLWHSSGRIFRLLDTLHLQLGLACKGELHHRATDTRNLGEVGLVAWELNDFLDQIETYFKEVNTCFARVSAGDYSRRPLSKGLPGVLASSLQAMDTAIQAMQDNDSFVRRNRLSSQLAALSNPHLRSNLASSQQDLGAISAAMADVGRITRDTASGARDSLHSAEQLSTQLDTIVGSVGSMNEASSALAGEWQGIESSLAAISDIADQTNLLALNAAIEAARAGETGRGFAVVADEVRKLAERSKDTANRVQHILATLSSRIGHMQARAGEAGSVAGHVKESVESFRQRFASLAGQSDQVLAQVLSVRNKSHLSLQKIGHVMYKQQAYNALEEGKPLGEHHDGLDLGALDSGTQQAELQRLAEQIRRHGSSAISAAATGGALEEARIVADMRELERHSDALLALFDRLADSAPATGSTAAGGR</sequence>
<dbReference type="GO" id="GO:0007165">
    <property type="term" value="P:signal transduction"/>
    <property type="evidence" value="ECO:0007669"/>
    <property type="project" value="UniProtKB-KW"/>
</dbReference>
<dbReference type="PROSITE" id="PS50111">
    <property type="entry name" value="CHEMOTAXIS_TRANSDUC_2"/>
    <property type="match status" value="1"/>
</dbReference>
<dbReference type="InterPro" id="IPR004089">
    <property type="entry name" value="MCPsignal_dom"/>
</dbReference>
<dbReference type="PANTHER" id="PTHR32089:SF112">
    <property type="entry name" value="LYSOZYME-LIKE PROTEIN-RELATED"/>
    <property type="match status" value="1"/>
</dbReference>
<comment type="caution">
    <text evidence="5">The sequence shown here is derived from an EMBL/GenBank/DDBJ whole genome shotgun (WGS) entry which is preliminary data.</text>
</comment>
<dbReference type="SMART" id="SM00283">
    <property type="entry name" value="MA"/>
    <property type="match status" value="1"/>
</dbReference>
<organism evidence="5 6">
    <name type="scientific">Vogesella indigofera</name>
    <name type="common">Pseudomonas indigofera</name>
    <dbReference type="NCBI Taxonomy" id="45465"/>
    <lineage>
        <taxon>Bacteria</taxon>
        <taxon>Pseudomonadati</taxon>
        <taxon>Pseudomonadota</taxon>
        <taxon>Betaproteobacteria</taxon>
        <taxon>Neisseriales</taxon>
        <taxon>Chromobacteriaceae</taxon>
        <taxon>Vogesella</taxon>
    </lineage>
</organism>
<keyword evidence="3" id="KW-0812">Transmembrane</keyword>
<dbReference type="RefSeq" id="WP_120812369.1">
    <property type="nucleotide sequence ID" value="NZ_RBID01000019.1"/>
</dbReference>
<evidence type="ECO:0000256" key="1">
    <source>
        <dbReference type="ARBA" id="ARBA00023224"/>
    </source>
</evidence>
<evidence type="ECO:0000256" key="3">
    <source>
        <dbReference type="SAM" id="Phobius"/>
    </source>
</evidence>
<dbReference type="EMBL" id="RBID01000019">
    <property type="protein sequence ID" value="RKQ53286.1"/>
    <property type="molecule type" value="Genomic_DNA"/>
</dbReference>
<dbReference type="SUPFAM" id="SSF58104">
    <property type="entry name" value="Methyl-accepting chemotaxis protein (MCP) signaling domain"/>
    <property type="match status" value="1"/>
</dbReference>
<keyword evidence="1 2" id="KW-0807">Transducer</keyword>
<dbReference type="Pfam" id="PF00015">
    <property type="entry name" value="MCPsignal"/>
    <property type="match status" value="1"/>
</dbReference>
<dbReference type="AlphaFoldDB" id="A0A495AX33"/>
<proteinExistence type="predicted"/>
<evidence type="ECO:0000313" key="6">
    <source>
        <dbReference type="Proteomes" id="UP000279384"/>
    </source>
</evidence>
<evidence type="ECO:0000256" key="2">
    <source>
        <dbReference type="PROSITE-ProRule" id="PRU00284"/>
    </source>
</evidence>
<gene>
    <name evidence="5" type="ORF">C8E02_3221</name>
</gene>
<dbReference type="PANTHER" id="PTHR32089">
    <property type="entry name" value="METHYL-ACCEPTING CHEMOTAXIS PROTEIN MCPB"/>
    <property type="match status" value="1"/>
</dbReference>
<protein>
    <submittedName>
        <fullName evidence="5">Methyl-accepting chemotaxis protein (MCP) signaling protein</fullName>
    </submittedName>
</protein>